<keyword evidence="2" id="KW-1185">Reference proteome</keyword>
<proteinExistence type="predicted"/>
<evidence type="ECO:0000313" key="2">
    <source>
        <dbReference type="Proteomes" id="UP000483379"/>
    </source>
</evidence>
<dbReference type="AlphaFoldDB" id="A0A6M0JYZ6"/>
<dbReference type="EMBL" id="JAAIJQ010000025">
    <property type="protein sequence ID" value="NEV62271.1"/>
    <property type="molecule type" value="Genomic_DNA"/>
</dbReference>
<protein>
    <submittedName>
        <fullName evidence="1">Uncharacterized protein</fullName>
    </submittedName>
</protein>
<sequence>MFSADAWKDTQRDIEASRNGKEARKILSEYVARHRSAGLWDSIAIWHNAIHACTSAVLYSPETDWNEGLRASYKQGSASREDVRLAIFTVLDYLGLYGNEAKMAMLRRLPESYLDDEADPFQLTGLLLLLNDALDECGSPESFSPAEAPHHYRLGPLQLPSSLTLTKRLPDPRFTGLAFQLEAMFRLFKKGRRLDVGCAMPEDAEGAFDVTTAFIRASIDPSAKPKEVRDRLNKQLKDHPGITWQGWPLQLGRILPAKTNVIRKRRSAKR</sequence>
<dbReference type="Proteomes" id="UP000483379">
    <property type="component" value="Unassembled WGS sequence"/>
</dbReference>
<name>A0A6M0JYZ6_9GAMM</name>
<evidence type="ECO:0000313" key="1">
    <source>
        <dbReference type="EMBL" id="NEV62271.1"/>
    </source>
</evidence>
<comment type="caution">
    <text evidence="1">The sequence shown here is derived from an EMBL/GenBank/DDBJ whole genome shotgun (WGS) entry which is preliminary data.</text>
</comment>
<dbReference type="RefSeq" id="WP_164452744.1">
    <property type="nucleotide sequence ID" value="NZ_JAAIJQ010000025.1"/>
</dbReference>
<reference evidence="1 2" key="1">
    <citation type="submission" date="2020-02" db="EMBL/GenBank/DDBJ databases">
        <title>Genome sequences of Thiorhodococcus mannitoliphagus and Thiorhodococcus minor, purple sulfur photosynthetic bacteria in the gammaproteobacterial family, Chromatiaceae.</title>
        <authorList>
            <person name="Aviles F.A."/>
            <person name="Meyer T.E."/>
            <person name="Kyndt J.A."/>
        </authorList>
    </citation>
    <scope>NUCLEOTIDE SEQUENCE [LARGE SCALE GENOMIC DNA]</scope>
    <source>
        <strain evidence="1 2">DSM 11518</strain>
    </source>
</reference>
<gene>
    <name evidence="1" type="ORF">G3446_10280</name>
</gene>
<accession>A0A6M0JYZ6</accession>
<organism evidence="1 2">
    <name type="scientific">Thiorhodococcus minor</name>
    <dbReference type="NCBI Taxonomy" id="57489"/>
    <lineage>
        <taxon>Bacteria</taxon>
        <taxon>Pseudomonadati</taxon>
        <taxon>Pseudomonadota</taxon>
        <taxon>Gammaproteobacteria</taxon>
        <taxon>Chromatiales</taxon>
        <taxon>Chromatiaceae</taxon>
        <taxon>Thiorhodococcus</taxon>
    </lineage>
</organism>